<gene>
    <name evidence="4" type="primary">mtrC</name>
    <name evidence="4" type="ORF">GCM10009332_10710</name>
</gene>
<proteinExistence type="predicted"/>
<organism evidence="4 5">
    <name type="scientific">Shewanella gelidii</name>
    <dbReference type="NCBI Taxonomy" id="1642821"/>
    <lineage>
        <taxon>Bacteria</taxon>
        <taxon>Pseudomonadati</taxon>
        <taxon>Pseudomonadota</taxon>
        <taxon>Gammaproteobacteria</taxon>
        <taxon>Alteromonadales</taxon>
        <taxon>Shewanellaceae</taxon>
        <taxon>Shewanella</taxon>
    </lineage>
</organism>
<dbReference type="CDD" id="cd08168">
    <property type="entry name" value="Cytochrom_C3"/>
    <property type="match status" value="1"/>
</dbReference>
<dbReference type="Pfam" id="PF22113">
    <property type="entry name" value="Mtrc-MtrF_II-IV_dom"/>
    <property type="match status" value="2"/>
</dbReference>
<accession>A0A917JKR4</accession>
<evidence type="ECO:0000313" key="4">
    <source>
        <dbReference type="EMBL" id="GGI75074.1"/>
    </source>
</evidence>
<dbReference type="InterPro" id="IPR036280">
    <property type="entry name" value="Multihaem_cyt_sf"/>
</dbReference>
<dbReference type="Pfam" id="PF22111">
    <property type="entry name" value="MtrC-MtrF_N"/>
    <property type="match status" value="1"/>
</dbReference>
<evidence type="ECO:0000259" key="3">
    <source>
        <dbReference type="Pfam" id="PF22113"/>
    </source>
</evidence>
<feature type="domain" description="Decaheme cytochrome c component MtrC/MtrF" evidence="2">
    <location>
        <begin position="47"/>
        <end position="161"/>
    </location>
</feature>
<comment type="caution">
    <text evidence="4">The sequence shown here is derived from an EMBL/GenBank/DDBJ whole genome shotgun (WGS) entry which is preliminary data.</text>
</comment>
<keyword evidence="1" id="KW-0732">Signal</keyword>
<dbReference type="NCBIfam" id="TIGR03507">
    <property type="entry name" value="decahem_SO1788"/>
    <property type="match status" value="1"/>
</dbReference>
<dbReference type="InterPro" id="IPR051829">
    <property type="entry name" value="Multiheme_Cytochr_ET"/>
</dbReference>
<dbReference type="PANTHER" id="PTHR35038">
    <property type="entry name" value="DISSIMILATORY SULFITE REDUCTASE SIRA"/>
    <property type="match status" value="1"/>
</dbReference>
<dbReference type="SUPFAM" id="SSF48695">
    <property type="entry name" value="Multiheme cytochromes"/>
    <property type="match status" value="1"/>
</dbReference>
<evidence type="ECO:0000256" key="1">
    <source>
        <dbReference type="ARBA" id="ARBA00022729"/>
    </source>
</evidence>
<dbReference type="Proteomes" id="UP000613743">
    <property type="component" value="Unassembled WGS sequence"/>
</dbReference>
<reference evidence="4" key="1">
    <citation type="journal article" date="2014" name="Int. J. Syst. Evol. Microbiol.">
        <title>Complete genome sequence of Corynebacterium casei LMG S-19264T (=DSM 44701T), isolated from a smear-ripened cheese.</title>
        <authorList>
            <consortium name="US DOE Joint Genome Institute (JGI-PGF)"/>
            <person name="Walter F."/>
            <person name="Albersmeier A."/>
            <person name="Kalinowski J."/>
            <person name="Ruckert C."/>
        </authorList>
    </citation>
    <scope>NUCLEOTIDE SEQUENCE</scope>
    <source>
        <strain evidence="4">JCM 30804</strain>
    </source>
</reference>
<name>A0A917JKR4_9GAMM</name>
<feature type="domain" description="Outer membrane cytochrome MtrC/MtrF-like" evidence="3">
    <location>
        <begin position="472"/>
        <end position="638"/>
    </location>
</feature>
<dbReference type="EMBL" id="BMPZ01000002">
    <property type="protein sequence ID" value="GGI75074.1"/>
    <property type="molecule type" value="Genomic_DNA"/>
</dbReference>
<keyword evidence="5" id="KW-1185">Reference proteome</keyword>
<protein>
    <submittedName>
        <fullName evidence="4">Cytochrome c</fullName>
    </submittedName>
</protein>
<dbReference type="AlphaFoldDB" id="A0A917JKR4"/>
<dbReference type="InterPro" id="IPR054334">
    <property type="entry name" value="MtrC-MtrF_dom_I"/>
</dbReference>
<feature type="domain" description="Outer membrane cytochrome MtrC/MtrF-like" evidence="3">
    <location>
        <begin position="168"/>
        <end position="311"/>
    </location>
</feature>
<dbReference type="GO" id="GO:0016491">
    <property type="term" value="F:oxidoreductase activity"/>
    <property type="evidence" value="ECO:0007669"/>
    <property type="project" value="TreeGrafter"/>
</dbReference>
<dbReference type="PANTHER" id="PTHR35038:SF6">
    <property type="entry name" value="SURFACE LOCALIZED DECAHEME CYTOCHROME C LIPOPROTEIN"/>
    <property type="match status" value="1"/>
</dbReference>
<dbReference type="Gene3D" id="3.90.10.10">
    <property type="entry name" value="Cytochrome C3"/>
    <property type="match status" value="1"/>
</dbReference>
<sequence length="645" mass="68560">MLIASAITLALTGCGGSDGSSGEPGNPGGPAAEAIETLHLKVTKVTYTDGSPSIEIYATNQNDEPIVGIQDFGVKAAQLYPMGTTGAGNSAQWQTISIRSNPAVIVDNKNGSYTATVPVENLNQDLTQRFNVYAGGPDATLLDGVTSLPRREIVADYDGEGYAAKYTKNVVSHQVCAKCHTEGEALTRRHGSYQTHETCATCHNGSFNEDTQWNHLVHNIHNANKSFTDKYDNEYTGEAAEALLQNNCQSCHVESETLTEWANYTRVPTMETCTSCHTNIDFKAGEGHSQQDNNANCIACHNSQWTAEIHSEQALAKKAVIDQLGLSASLVGNSDDTATLTISLLDANSQAVDINSMLSKIQRVEATTNVGPNFPQLGYRGKDSLNLVENGILQDGASIVDGNLVRITPALPFGDGDTDTAFSFIGFSVCVEGATIIDCAPDGSSEYTGMKAELAFGTKSGNAASMRHIDSVNFASCENCHGDTFDIHKGSHHPGFVMTEQLGREINGEIVVGIDGCVSCHTPDGTYAGGVNKGAIEMKLHRTHIEDAFALVGGDCKQCHNDLNLDAFKVKGALATAGGLYTTPVTATCTSCHTIGSPYMVHSKEFLEANGAVVDGDKDTANQAVTSESCLFCHKPTVDDHTKLN</sequence>
<dbReference type="InterPro" id="IPR054337">
    <property type="entry name" value="Mtrc-MtrF-like_dom_II/IV"/>
</dbReference>
<evidence type="ECO:0000313" key="5">
    <source>
        <dbReference type="Proteomes" id="UP000613743"/>
    </source>
</evidence>
<dbReference type="Gene3D" id="1.10.720.180">
    <property type="match status" value="1"/>
</dbReference>
<reference evidence="4" key="2">
    <citation type="submission" date="2020-09" db="EMBL/GenBank/DDBJ databases">
        <authorList>
            <person name="Sun Q."/>
            <person name="Ohkuma M."/>
        </authorList>
    </citation>
    <scope>NUCLEOTIDE SEQUENCE</scope>
    <source>
        <strain evidence="4">JCM 30804</strain>
    </source>
</reference>
<dbReference type="InterPro" id="IPR020014">
    <property type="entry name" value="Decahaem_cyt-c_OmcA/MtrC"/>
</dbReference>
<evidence type="ECO:0000259" key="2">
    <source>
        <dbReference type="Pfam" id="PF22111"/>
    </source>
</evidence>